<dbReference type="Gene3D" id="2.40.10.340">
    <property type="entry name" value="Rod shape-determining protein MreC, domain 1"/>
    <property type="match status" value="1"/>
</dbReference>
<dbReference type="InterPro" id="IPR042177">
    <property type="entry name" value="Cell/Rod_1"/>
</dbReference>
<feature type="domain" description="Rod shape-determining protein MreC beta-barrel core" evidence="7">
    <location>
        <begin position="158"/>
        <end position="303"/>
    </location>
</feature>
<dbReference type="Gene3D" id="2.40.10.350">
    <property type="entry name" value="Rod shape-determining protein MreC, domain 2"/>
    <property type="match status" value="1"/>
</dbReference>
<reference evidence="9" key="1">
    <citation type="journal article" date="2019" name="Int. J. Syst. Evol. Microbiol.">
        <title>The Global Catalogue of Microorganisms (GCM) 10K type strain sequencing project: providing services to taxonomists for standard genome sequencing and annotation.</title>
        <authorList>
            <consortium name="The Broad Institute Genomics Platform"/>
            <consortium name="The Broad Institute Genome Sequencing Center for Infectious Disease"/>
            <person name="Wu L."/>
            <person name="Ma J."/>
        </authorList>
    </citation>
    <scope>NUCLEOTIDE SEQUENCE [LARGE SCALE GENOMIC DNA]</scope>
    <source>
        <strain evidence="9">JCM 18127</strain>
    </source>
</reference>
<dbReference type="InterPro" id="IPR042175">
    <property type="entry name" value="Cell/Rod_MreC_2"/>
</dbReference>
<keyword evidence="9" id="KW-1185">Reference proteome</keyword>
<name>A0ABP8WUG4_9ACTN</name>
<keyword evidence="3 5" id="KW-0133">Cell shape</keyword>
<evidence type="ECO:0000313" key="8">
    <source>
        <dbReference type="EMBL" id="GAA4695736.1"/>
    </source>
</evidence>
<organism evidence="8 9">
    <name type="scientific">Nocardioides nanhaiensis</name>
    <dbReference type="NCBI Taxonomy" id="1476871"/>
    <lineage>
        <taxon>Bacteria</taxon>
        <taxon>Bacillati</taxon>
        <taxon>Actinomycetota</taxon>
        <taxon>Actinomycetes</taxon>
        <taxon>Propionibacteriales</taxon>
        <taxon>Nocardioidaceae</taxon>
        <taxon>Nocardioides</taxon>
    </lineage>
</organism>
<protein>
    <recommendedName>
        <fullName evidence="2 5">Cell shape-determining protein MreC</fullName>
    </recommendedName>
    <alternativeName>
        <fullName evidence="4 5">Cell shape protein MreC</fullName>
    </alternativeName>
</protein>
<feature type="compositionally biased region" description="Basic and acidic residues" evidence="6">
    <location>
        <begin position="1"/>
        <end position="15"/>
    </location>
</feature>
<evidence type="ECO:0000313" key="9">
    <source>
        <dbReference type="Proteomes" id="UP001500621"/>
    </source>
</evidence>
<comment type="similarity">
    <text evidence="1 5">Belongs to the MreC family.</text>
</comment>
<evidence type="ECO:0000256" key="6">
    <source>
        <dbReference type="SAM" id="MobiDB-lite"/>
    </source>
</evidence>
<dbReference type="EMBL" id="BAABIM010000004">
    <property type="protein sequence ID" value="GAA4695736.1"/>
    <property type="molecule type" value="Genomic_DNA"/>
</dbReference>
<dbReference type="InterPro" id="IPR007221">
    <property type="entry name" value="MreC"/>
</dbReference>
<comment type="caution">
    <text evidence="8">The sequence shown here is derived from an EMBL/GenBank/DDBJ whole genome shotgun (WGS) entry which is preliminary data.</text>
</comment>
<comment type="function">
    <text evidence="5">Involved in formation and maintenance of cell shape.</text>
</comment>
<evidence type="ECO:0000256" key="2">
    <source>
        <dbReference type="ARBA" id="ARBA00013855"/>
    </source>
</evidence>
<dbReference type="Proteomes" id="UP001500621">
    <property type="component" value="Unassembled WGS sequence"/>
</dbReference>
<dbReference type="InterPro" id="IPR055342">
    <property type="entry name" value="MreC_beta-barrel_core"/>
</dbReference>
<accession>A0ABP8WUG4</accession>
<feature type="region of interest" description="Disordered" evidence="6">
    <location>
        <begin position="1"/>
        <end position="36"/>
    </location>
</feature>
<evidence type="ECO:0000256" key="4">
    <source>
        <dbReference type="ARBA" id="ARBA00032089"/>
    </source>
</evidence>
<dbReference type="RefSeq" id="WP_345269121.1">
    <property type="nucleotide sequence ID" value="NZ_BAABIM010000004.1"/>
</dbReference>
<evidence type="ECO:0000256" key="1">
    <source>
        <dbReference type="ARBA" id="ARBA00009369"/>
    </source>
</evidence>
<dbReference type="PANTHER" id="PTHR34138">
    <property type="entry name" value="CELL SHAPE-DETERMINING PROTEIN MREC"/>
    <property type="match status" value="1"/>
</dbReference>
<evidence type="ECO:0000256" key="5">
    <source>
        <dbReference type="PIRNR" id="PIRNR038471"/>
    </source>
</evidence>
<dbReference type="PANTHER" id="PTHR34138:SF1">
    <property type="entry name" value="CELL SHAPE-DETERMINING PROTEIN MREC"/>
    <property type="match status" value="1"/>
</dbReference>
<proteinExistence type="inferred from homology"/>
<sequence>MALLERAPRTGDPRPGRPGRRPLGSGPEDRTPGRPPRGLVAALVLACATMMALDANDATDPVLDPARAVVGEVLGPAQAGASALVRPVAAVPEFFRSRSALEEQITALEAENAELRTLERTSDLDRNRLAEYEDLMTRAGSLGYALVPARVVGMGAAQDFSSTITIDAGSDAGLSPDQTVVAPEGLVGRVLRVTRTTATVLLITDADSTVGARMGQSMEVGMLTGRGGAGEQAGLDLELVDGGVRPRRGDDVVTWGSEGGAPYVADIPVGRVTAVFTSLRDQTQRVEVEPFVDMTALDIVGVVVPSGSTSDRAVIEPDGKLR</sequence>
<evidence type="ECO:0000256" key="3">
    <source>
        <dbReference type="ARBA" id="ARBA00022960"/>
    </source>
</evidence>
<gene>
    <name evidence="8" type="primary">mreC</name>
    <name evidence="8" type="ORF">GCM10023226_37670</name>
</gene>
<evidence type="ECO:0000259" key="7">
    <source>
        <dbReference type="Pfam" id="PF04085"/>
    </source>
</evidence>
<dbReference type="PIRSF" id="PIRSF038471">
    <property type="entry name" value="MreC"/>
    <property type="match status" value="1"/>
</dbReference>
<dbReference type="Pfam" id="PF04085">
    <property type="entry name" value="MreC"/>
    <property type="match status" value="1"/>
</dbReference>